<dbReference type="AlphaFoldDB" id="A0ABD1WCQ1"/>
<organism evidence="3 4">
    <name type="scientific">Forsythia ovata</name>
    <dbReference type="NCBI Taxonomy" id="205694"/>
    <lineage>
        <taxon>Eukaryota</taxon>
        <taxon>Viridiplantae</taxon>
        <taxon>Streptophyta</taxon>
        <taxon>Embryophyta</taxon>
        <taxon>Tracheophyta</taxon>
        <taxon>Spermatophyta</taxon>
        <taxon>Magnoliopsida</taxon>
        <taxon>eudicotyledons</taxon>
        <taxon>Gunneridae</taxon>
        <taxon>Pentapetalae</taxon>
        <taxon>asterids</taxon>
        <taxon>lamiids</taxon>
        <taxon>Lamiales</taxon>
        <taxon>Oleaceae</taxon>
        <taxon>Forsythieae</taxon>
        <taxon>Forsythia</taxon>
    </lineage>
</organism>
<dbReference type="Proteomes" id="UP001604277">
    <property type="component" value="Unassembled WGS sequence"/>
</dbReference>
<evidence type="ECO:0000256" key="1">
    <source>
        <dbReference type="SAM" id="MobiDB-lite"/>
    </source>
</evidence>
<accession>A0ABD1WCQ1</accession>
<evidence type="ECO:0000313" key="4">
    <source>
        <dbReference type="Proteomes" id="UP001604277"/>
    </source>
</evidence>
<feature type="region of interest" description="Disordered" evidence="1">
    <location>
        <begin position="45"/>
        <end position="108"/>
    </location>
</feature>
<feature type="compositionally biased region" description="Polar residues" evidence="1">
    <location>
        <begin position="71"/>
        <end position="108"/>
    </location>
</feature>
<reference evidence="4" key="1">
    <citation type="submission" date="2024-07" db="EMBL/GenBank/DDBJ databases">
        <title>Two chromosome-level genome assemblies of Korean endemic species Abeliophyllum distichum and Forsythia ovata (Oleaceae).</title>
        <authorList>
            <person name="Jang H."/>
        </authorList>
    </citation>
    <scope>NUCLEOTIDE SEQUENCE [LARGE SCALE GENOMIC DNA]</scope>
</reference>
<keyword evidence="2" id="KW-0732">Signal</keyword>
<protein>
    <submittedName>
        <fullName evidence="3">NASP-related protein sim3</fullName>
    </submittedName>
</protein>
<evidence type="ECO:0000256" key="2">
    <source>
        <dbReference type="SAM" id="SignalP"/>
    </source>
</evidence>
<evidence type="ECO:0000313" key="3">
    <source>
        <dbReference type="EMBL" id="KAL2547451.1"/>
    </source>
</evidence>
<feature type="signal peptide" evidence="2">
    <location>
        <begin position="1"/>
        <end position="23"/>
    </location>
</feature>
<proteinExistence type="predicted"/>
<keyword evidence="4" id="KW-1185">Reference proteome</keyword>
<gene>
    <name evidence="3" type="ORF">Fot_08981</name>
</gene>
<dbReference type="EMBL" id="JBFOLJ010000003">
    <property type="protein sequence ID" value="KAL2547451.1"/>
    <property type="molecule type" value="Genomic_DNA"/>
</dbReference>
<feature type="chain" id="PRO_5044881573" evidence="2">
    <location>
        <begin position="24"/>
        <end position="108"/>
    </location>
</feature>
<name>A0ABD1WCQ1_9LAMI</name>
<sequence>MIGGVGMFMLISLNLLLVMHNNTDDDLVALVSDEIFQPQEVWEVGDKAPEEADPLATMPKKEGVPLEDSNIDGSVKSTINGKSSAVSVSNIEEQRGSSNNLDEAANNG</sequence>
<comment type="caution">
    <text evidence="3">The sequence shown here is derived from an EMBL/GenBank/DDBJ whole genome shotgun (WGS) entry which is preliminary data.</text>
</comment>